<dbReference type="GO" id="GO:0019752">
    <property type="term" value="P:carboxylic acid metabolic process"/>
    <property type="evidence" value="ECO:0007669"/>
    <property type="project" value="InterPro"/>
</dbReference>
<dbReference type="InterPro" id="IPR050477">
    <property type="entry name" value="GrpII_AminoAcid_Decarb"/>
</dbReference>
<dbReference type="Gene3D" id="3.90.1150.10">
    <property type="entry name" value="Aspartate Aminotransferase, domain 1"/>
    <property type="match status" value="1"/>
</dbReference>
<keyword evidence="5" id="KW-0812">Transmembrane</keyword>
<comment type="similarity">
    <text evidence="13">Belongs to the group II decarboxylase family. Sphingosine-1-phosphate lyase subfamily.</text>
</comment>
<comment type="subcellular location">
    <subcellularLocation>
        <location evidence="2">Endoplasmic reticulum membrane</location>
        <topology evidence="2">Single-pass membrane protein</topology>
    </subcellularLocation>
</comment>
<dbReference type="GO" id="GO:0006665">
    <property type="term" value="P:sphingolipid metabolic process"/>
    <property type="evidence" value="ECO:0007669"/>
    <property type="project" value="UniProtKB-KW"/>
</dbReference>
<evidence type="ECO:0000256" key="3">
    <source>
        <dbReference type="ARBA" id="ARBA00004760"/>
    </source>
</evidence>
<dbReference type="SUPFAM" id="SSF53383">
    <property type="entry name" value="PLP-dependent transferases"/>
    <property type="match status" value="1"/>
</dbReference>
<keyword evidence="11" id="KW-0472">Membrane</keyword>
<dbReference type="GO" id="GO:0008483">
    <property type="term" value="F:transaminase activity"/>
    <property type="evidence" value="ECO:0007669"/>
    <property type="project" value="UniProtKB-KW"/>
</dbReference>
<evidence type="ECO:0000256" key="10">
    <source>
        <dbReference type="ARBA" id="ARBA00023098"/>
    </source>
</evidence>
<evidence type="ECO:0000256" key="14">
    <source>
        <dbReference type="PIRSR" id="PIRSR602129-50"/>
    </source>
</evidence>
<name>A0A2U3Q9P0_9BRAD</name>
<dbReference type="InterPro" id="IPR015424">
    <property type="entry name" value="PyrdxlP-dep_Trfase"/>
</dbReference>
<keyword evidence="16" id="KW-0808">Transferase</keyword>
<dbReference type="Gene3D" id="6.10.140.2150">
    <property type="match status" value="1"/>
</dbReference>
<dbReference type="Pfam" id="PF00282">
    <property type="entry name" value="Pyridoxal_deC"/>
    <property type="match status" value="1"/>
</dbReference>
<evidence type="ECO:0000256" key="8">
    <source>
        <dbReference type="ARBA" id="ARBA00022919"/>
    </source>
</evidence>
<evidence type="ECO:0000256" key="7">
    <source>
        <dbReference type="ARBA" id="ARBA00022898"/>
    </source>
</evidence>
<protein>
    <submittedName>
        <fullName evidence="16">Aminotransferase class-V family protein 4</fullName>
    </submittedName>
</protein>
<sequence length="403" mass="44643">MATLPQIGTNWSELRDRLRKMKQEDYAWRAGRLPVYIYHYTDELLRISQEAYMEFFTENALGRTAFPSVVKLETEVIEMGIGLFGGGHRAGGTFTSGGTESIFLAIKTARDWARKEKGIDRPKIVMPNSGHAAADKAAHYLGMEVVRVPLRSDFRADISLLEAAIDDRTCMIYASAPGYPHGVFDPIEEIGELANKRGLWLHVDACLGGFLAPFARELGYPIPAFDLSVPGTCSLSADIHKYGFAAKGASLLILSDREHLKYQCFEFSNWQRGTYVTNTFQGSRAAGSIASAWAVMNTLGHAGYREIARVIMGTRERLIAGVEQINGLRVIRPSDLCIVLYESMDPNVDIYAVADRMGENEWYVGKSITPRAVHVALNPVIARALDDYLADLAACVEHVRSTK</sequence>
<dbReference type="Gene3D" id="3.40.640.10">
    <property type="entry name" value="Type I PLP-dependent aspartate aminotransferase-like (Major domain)"/>
    <property type="match status" value="1"/>
</dbReference>
<dbReference type="PANTHER" id="PTHR42735">
    <property type="match status" value="1"/>
</dbReference>
<comment type="pathway">
    <text evidence="3">Lipid metabolism; sphingolipid metabolism.</text>
</comment>
<keyword evidence="12 15" id="KW-0456">Lyase</keyword>
<evidence type="ECO:0000256" key="9">
    <source>
        <dbReference type="ARBA" id="ARBA00022989"/>
    </source>
</evidence>
<dbReference type="GO" id="GO:0016830">
    <property type="term" value="F:carbon-carbon lyase activity"/>
    <property type="evidence" value="ECO:0007669"/>
    <property type="project" value="InterPro"/>
</dbReference>
<evidence type="ECO:0000256" key="5">
    <source>
        <dbReference type="ARBA" id="ARBA00022692"/>
    </source>
</evidence>
<keyword evidence="10" id="KW-0443">Lipid metabolism</keyword>
<dbReference type="GO" id="GO:0016020">
    <property type="term" value="C:membrane"/>
    <property type="evidence" value="ECO:0007669"/>
    <property type="project" value="GOC"/>
</dbReference>
<evidence type="ECO:0000256" key="12">
    <source>
        <dbReference type="ARBA" id="ARBA00023239"/>
    </source>
</evidence>
<keyword evidence="7 14" id="KW-0663">Pyridoxal phosphate</keyword>
<keyword evidence="8" id="KW-0746">Sphingolipid metabolism</keyword>
<evidence type="ECO:0000313" key="17">
    <source>
        <dbReference type="Proteomes" id="UP000246085"/>
    </source>
</evidence>
<evidence type="ECO:0000256" key="11">
    <source>
        <dbReference type="ARBA" id="ARBA00023136"/>
    </source>
</evidence>
<dbReference type="FunFam" id="3.40.640.10:FF:000020">
    <property type="entry name" value="sphingosine-1-phosphate lyase 1"/>
    <property type="match status" value="1"/>
</dbReference>
<dbReference type="InterPro" id="IPR015422">
    <property type="entry name" value="PyrdxlP-dep_Trfase_small"/>
</dbReference>
<evidence type="ECO:0000256" key="13">
    <source>
        <dbReference type="ARBA" id="ARBA00038302"/>
    </source>
</evidence>
<keyword evidence="9" id="KW-1133">Transmembrane helix</keyword>
<accession>A0A2U3Q9P0</accession>
<evidence type="ECO:0000256" key="6">
    <source>
        <dbReference type="ARBA" id="ARBA00022824"/>
    </source>
</evidence>
<keyword evidence="6" id="KW-0256">Endoplasmic reticulum</keyword>
<reference evidence="16 17" key="1">
    <citation type="submission" date="2018-03" db="EMBL/GenBank/DDBJ databases">
        <authorList>
            <person name="Gully D."/>
        </authorList>
    </citation>
    <scope>NUCLEOTIDE SEQUENCE [LARGE SCALE GENOMIC DNA]</scope>
    <source>
        <strain evidence="16">ORS3257</strain>
    </source>
</reference>
<dbReference type="RefSeq" id="WP_122405266.1">
    <property type="nucleotide sequence ID" value="NZ_LS398110.1"/>
</dbReference>
<comment type="pathway">
    <text evidence="4">Sphingolipid metabolism.</text>
</comment>
<feature type="modified residue" description="N6-(pyridoxal phosphate)lysine" evidence="14">
    <location>
        <position position="241"/>
    </location>
</feature>
<dbReference type="EMBL" id="LS398110">
    <property type="protein sequence ID" value="SPP98070.1"/>
    <property type="molecule type" value="Genomic_DNA"/>
</dbReference>
<evidence type="ECO:0000313" key="16">
    <source>
        <dbReference type="EMBL" id="SPP98070.1"/>
    </source>
</evidence>
<evidence type="ECO:0000256" key="15">
    <source>
        <dbReference type="RuleBase" id="RU000382"/>
    </source>
</evidence>
<gene>
    <name evidence="16" type="ORF">BRAD3257_7310</name>
</gene>
<dbReference type="PANTHER" id="PTHR42735:SF6">
    <property type="entry name" value="SPHINGOSINE-1-PHOSPHATE LYASE 1"/>
    <property type="match status" value="1"/>
</dbReference>
<dbReference type="GO" id="GO:0030170">
    <property type="term" value="F:pyridoxal phosphate binding"/>
    <property type="evidence" value="ECO:0007669"/>
    <property type="project" value="InterPro"/>
</dbReference>
<dbReference type="InterPro" id="IPR002129">
    <property type="entry name" value="PyrdxlP-dep_de-COase"/>
</dbReference>
<evidence type="ECO:0000256" key="4">
    <source>
        <dbReference type="ARBA" id="ARBA00004991"/>
    </source>
</evidence>
<organism evidence="16 17">
    <name type="scientific">Bradyrhizobium vignae</name>
    <dbReference type="NCBI Taxonomy" id="1549949"/>
    <lineage>
        <taxon>Bacteria</taxon>
        <taxon>Pseudomonadati</taxon>
        <taxon>Pseudomonadota</taxon>
        <taxon>Alphaproteobacteria</taxon>
        <taxon>Hyphomicrobiales</taxon>
        <taxon>Nitrobacteraceae</taxon>
        <taxon>Bradyrhizobium</taxon>
    </lineage>
</organism>
<evidence type="ECO:0000256" key="2">
    <source>
        <dbReference type="ARBA" id="ARBA00004389"/>
    </source>
</evidence>
<comment type="cofactor">
    <cofactor evidence="1 14 15">
        <name>pyridoxal 5'-phosphate</name>
        <dbReference type="ChEBI" id="CHEBI:597326"/>
    </cofactor>
</comment>
<dbReference type="InterPro" id="IPR015421">
    <property type="entry name" value="PyrdxlP-dep_Trfase_major"/>
</dbReference>
<dbReference type="Proteomes" id="UP000246085">
    <property type="component" value="Chromosome BRAD3257"/>
</dbReference>
<keyword evidence="16" id="KW-0032">Aminotransferase</keyword>
<proteinExistence type="inferred from homology"/>
<dbReference type="AlphaFoldDB" id="A0A2U3Q9P0"/>
<evidence type="ECO:0000256" key="1">
    <source>
        <dbReference type="ARBA" id="ARBA00001933"/>
    </source>
</evidence>
<dbReference type="KEGG" id="bvz:BRAD3257_7310"/>